<dbReference type="OrthoDB" id="9764363at2"/>
<name>A0A1M7QBW3_9BACT</name>
<dbReference type="STRING" id="388280.SAMN04488057_11620"/>
<dbReference type="SUPFAM" id="SSF52096">
    <property type="entry name" value="ClpP/crotonase"/>
    <property type="match status" value="2"/>
</dbReference>
<dbReference type="InterPro" id="IPR047272">
    <property type="entry name" value="S49_SppA_C"/>
</dbReference>
<evidence type="ECO:0000313" key="11">
    <source>
        <dbReference type="Proteomes" id="UP000184513"/>
    </source>
</evidence>
<comment type="similarity">
    <text evidence="2">Belongs to the peptidase S49 family.</text>
</comment>
<keyword evidence="8" id="KW-0812">Transmembrane</keyword>
<protein>
    <submittedName>
        <fullName evidence="10">Protease-4</fullName>
    </submittedName>
</protein>
<dbReference type="Proteomes" id="UP000184513">
    <property type="component" value="Unassembled WGS sequence"/>
</dbReference>
<gene>
    <name evidence="10" type="ORF">SAMN04488057_11620</name>
</gene>
<proteinExistence type="inferred from homology"/>
<dbReference type="GO" id="GO:0016020">
    <property type="term" value="C:membrane"/>
    <property type="evidence" value="ECO:0007669"/>
    <property type="project" value="UniProtKB-SubCell"/>
</dbReference>
<keyword evidence="5" id="KW-0720">Serine protease</keyword>
<keyword evidence="6 8" id="KW-0472">Membrane</keyword>
<dbReference type="InterPro" id="IPR002142">
    <property type="entry name" value="Peptidase_S49"/>
</dbReference>
<feature type="domain" description="Peptidase S49" evidence="9">
    <location>
        <begin position="123"/>
        <end position="276"/>
    </location>
</feature>
<dbReference type="PANTHER" id="PTHR33209">
    <property type="entry name" value="PROTEASE 4"/>
    <property type="match status" value="1"/>
</dbReference>
<dbReference type="NCBIfam" id="TIGR00706">
    <property type="entry name" value="SppA_dom"/>
    <property type="match status" value="1"/>
</dbReference>
<keyword evidence="3 10" id="KW-0645">Protease</keyword>
<evidence type="ECO:0000313" key="10">
    <source>
        <dbReference type="EMBL" id="SHN28071.1"/>
    </source>
</evidence>
<evidence type="ECO:0000256" key="2">
    <source>
        <dbReference type="ARBA" id="ARBA00008683"/>
    </source>
</evidence>
<dbReference type="CDD" id="cd07018">
    <property type="entry name" value="S49_SppA_67K_type"/>
    <property type="match status" value="1"/>
</dbReference>
<feature type="active site" description="Nucleophile" evidence="7">
    <location>
        <position position="384"/>
    </location>
</feature>
<dbReference type="RefSeq" id="WP_073097045.1">
    <property type="nucleotide sequence ID" value="NZ_FRCY01000016.1"/>
</dbReference>
<organism evidence="10 11">
    <name type="scientific">Cyclobacterium lianum</name>
    <dbReference type="NCBI Taxonomy" id="388280"/>
    <lineage>
        <taxon>Bacteria</taxon>
        <taxon>Pseudomonadati</taxon>
        <taxon>Bacteroidota</taxon>
        <taxon>Cytophagia</taxon>
        <taxon>Cytophagales</taxon>
        <taxon>Cyclobacteriaceae</taxon>
        <taxon>Cyclobacterium</taxon>
    </lineage>
</organism>
<evidence type="ECO:0000259" key="9">
    <source>
        <dbReference type="Pfam" id="PF01343"/>
    </source>
</evidence>
<evidence type="ECO:0000256" key="3">
    <source>
        <dbReference type="ARBA" id="ARBA00022670"/>
    </source>
</evidence>
<evidence type="ECO:0000256" key="6">
    <source>
        <dbReference type="ARBA" id="ARBA00023136"/>
    </source>
</evidence>
<evidence type="ECO:0000256" key="7">
    <source>
        <dbReference type="PIRSR" id="PIRSR001217-1"/>
    </source>
</evidence>
<dbReference type="InterPro" id="IPR004634">
    <property type="entry name" value="Pept_S49_pIV"/>
</dbReference>
<dbReference type="InterPro" id="IPR047217">
    <property type="entry name" value="S49_SppA_67K_type_N"/>
</dbReference>
<dbReference type="GO" id="GO:0008236">
    <property type="term" value="F:serine-type peptidase activity"/>
    <property type="evidence" value="ECO:0007669"/>
    <property type="project" value="UniProtKB-KW"/>
</dbReference>
<dbReference type="InterPro" id="IPR004635">
    <property type="entry name" value="Pept_S49_SppA"/>
</dbReference>
<keyword evidence="4" id="KW-0378">Hydrolase</keyword>
<dbReference type="CDD" id="cd07023">
    <property type="entry name" value="S49_Sppa_N_C"/>
    <property type="match status" value="1"/>
</dbReference>
<accession>A0A1M7QBW3</accession>
<evidence type="ECO:0000256" key="8">
    <source>
        <dbReference type="SAM" id="Phobius"/>
    </source>
</evidence>
<feature type="active site" description="Proton donor/acceptor" evidence="7">
    <location>
        <position position="191"/>
    </location>
</feature>
<dbReference type="PANTHER" id="PTHR33209:SF1">
    <property type="entry name" value="PEPTIDASE S49 DOMAIN-CONTAINING PROTEIN"/>
    <property type="match status" value="1"/>
</dbReference>
<comment type="subcellular location">
    <subcellularLocation>
        <location evidence="1">Membrane</location>
    </subcellularLocation>
</comment>
<dbReference type="InterPro" id="IPR029045">
    <property type="entry name" value="ClpP/crotonase-like_dom_sf"/>
</dbReference>
<evidence type="ECO:0000256" key="1">
    <source>
        <dbReference type="ARBA" id="ARBA00004370"/>
    </source>
</evidence>
<dbReference type="PIRSF" id="PIRSF001217">
    <property type="entry name" value="Protease_4_SppA"/>
    <property type="match status" value="1"/>
</dbReference>
<dbReference type="AlphaFoldDB" id="A0A1M7QBW3"/>
<sequence>MKFLSNVLAVIVGLLVFWVLAFFVIAGIIAVSAGSQEPEIKENTVLHINLNGLSLVERAPEDDLSLPPLPFVGDVGQVGLNQLIKAIDAAKLNEDIKGIYLESGLIAAGQSHLLEIRNALEDFKESGKFILAYGEYFSESGYFLCSIADEIYLNPLGDLEFNGLVVNSVFLKGLLDKLEVKPVIFRVGEFKSAIEPFILEKMSEENRLQTKVFLEDLNQVMVTEIARSRSIPTERIQEINDQMLVRTGQDAVDLGLVDALWYDDQVKNQLREKLGLEEDADINSINVTGLNKTSKEKNRLSRNQIALIIADGEIVSGSKPNQISSETFLKEIRKARKNEDVKAIVLRVNSPGGSALASEVIWRELAEAKKVKPLIVSMSNYAASGGYYIAAPADTIVAQPNTITGSIGVFGLTFDIQGFLNNKLGITTDAVSTGSYSDFLNPTKEMSEAERAIMQNSVEQVYDTFITRVAEGRGMSRQQVIEIAGGRVWSGQRAKEVGLVDVLGDFEDAIQIAADKAGLDEDYRLVMYPKQKSLLEQLMADLGADVQGAYQRIKMGHSYELFQAIEKLNNLQGKMAIMPFLPEIK</sequence>
<evidence type="ECO:0000256" key="4">
    <source>
        <dbReference type="ARBA" id="ARBA00022801"/>
    </source>
</evidence>
<feature type="domain" description="Peptidase S49" evidence="9">
    <location>
        <begin position="368"/>
        <end position="519"/>
    </location>
</feature>
<feature type="transmembrane region" description="Helical" evidence="8">
    <location>
        <begin position="7"/>
        <end position="31"/>
    </location>
</feature>
<reference evidence="10 11" key="1">
    <citation type="submission" date="2016-11" db="EMBL/GenBank/DDBJ databases">
        <authorList>
            <person name="Jaros S."/>
            <person name="Januszkiewicz K."/>
            <person name="Wedrychowicz H."/>
        </authorList>
    </citation>
    <scope>NUCLEOTIDE SEQUENCE [LARGE SCALE GENOMIC DNA]</scope>
    <source>
        <strain evidence="10 11">CGMCC 1.6102</strain>
    </source>
</reference>
<dbReference type="Pfam" id="PF01343">
    <property type="entry name" value="Peptidase_S49"/>
    <property type="match status" value="2"/>
</dbReference>
<keyword evidence="8" id="KW-1133">Transmembrane helix</keyword>
<evidence type="ECO:0000256" key="5">
    <source>
        <dbReference type="ARBA" id="ARBA00022825"/>
    </source>
</evidence>
<dbReference type="NCBIfam" id="TIGR00705">
    <property type="entry name" value="SppA_67K"/>
    <property type="match status" value="1"/>
</dbReference>
<dbReference type="EMBL" id="FRCY01000016">
    <property type="protein sequence ID" value="SHN28071.1"/>
    <property type="molecule type" value="Genomic_DNA"/>
</dbReference>
<keyword evidence="11" id="KW-1185">Reference proteome</keyword>
<dbReference type="Gene3D" id="3.90.226.10">
    <property type="entry name" value="2-enoyl-CoA Hydratase, Chain A, domain 1"/>
    <property type="match status" value="4"/>
</dbReference>
<dbReference type="GO" id="GO:0006465">
    <property type="term" value="P:signal peptide processing"/>
    <property type="evidence" value="ECO:0007669"/>
    <property type="project" value="InterPro"/>
</dbReference>